<accession>A0A6N4TEN1</accession>
<dbReference type="AlphaFoldDB" id="A0A6N4TEN1"/>
<reference evidence="6" key="1">
    <citation type="submission" date="2019-05" db="EMBL/GenBank/DDBJ databases">
        <title>Complete genome sequencing of Absiella argi strain JCM 30884.</title>
        <authorList>
            <person name="Sakamoto M."/>
            <person name="Murakami T."/>
            <person name="Mori H."/>
        </authorList>
    </citation>
    <scope>NUCLEOTIDE SEQUENCE [LARGE SCALE GENOMIC DNA]</scope>
    <source>
        <strain evidence="6">JCM 30884</strain>
    </source>
</reference>
<organism evidence="5 6">
    <name type="scientific">Amedibacterium intestinale</name>
    <dbReference type="NCBI Taxonomy" id="2583452"/>
    <lineage>
        <taxon>Bacteria</taxon>
        <taxon>Bacillati</taxon>
        <taxon>Bacillota</taxon>
        <taxon>Erysipelotrichia</taxon>
        <taxon>Erysipelotrichales</taxon>
        <taxon>Erysipelotrichaceae</taxon>
        <taxon>Amedibacterium</taxon>
    </lineage>
</organism>
<keyword evidence="2 3" id="KW-0067">ATP-binding</keyword>
<keyword evidence="3" id="KW-0963">Cytoplasm</keyword>
<evidence type="ECO:0000313" key="6">
    <source>
        <dbReference type="Proteomes" id="UP000464754"/>
    </source>
</evidence>
<keyword evidence="3 5" id="KW-0418">Kinase</keyword>
<proteinExistence type="inferred from homology"/>
<evidence type="ECO:0000256" key="2">
    <source>
        <dbReference type="ARBA" id="ARBA00022840"/>
    </source>
</evidence>
<comment type="similarity">
    <text evidence="3">Belongs to the CoaE family.</text>
</comment>
<protein>
    <recommendedName>
        <fullName evidence="3 4">Dephospho-CoA kinase</fullName>
        <ecNumber evidence="3 4">2.7.1.24</ecNumber>
    </recommendedName>
    <alternativeName>
        <fullName evidence="3">Dephosphocoenzyme A kinase</fullName>
    </alternativeName>
</protein>
<name>A0A6N4TEN1_9FIRM</name>
<dbReference type="EC" id="2.7.1.24" evidence="3 4"/>
<dbReference type="Pfam" id="PF01121">
    <property type="entry name" value="CoaE"/>
    <property type="match status" value="1"/>
</dbReference>
<comment type="function">
    <text evidence="3">Catalyzes the phosphorylation of the 3'-hydroxyl group of dephosphocoenzyme A to form coenzyme A.</text>
</comment>
<dbReference type="KEGG" id="aarg:Aargi30884_02930"/>
<dbReference type="PANTHER" id="PTHR10695:SF46">
    <property type="entry name" value="BIFUNCTIONAL COENZYME A SYNTHASE-RELATED"/>
    <property type="match status" value="1"/>
</dbReference>
<evidence type="ECO:0000313" key="5">
    <source>
        <dbReference type="EMBL" id="BBK21390.1"/>
    </source>
</evidence>
<keyword evidence="3" id="KW-0173">Coenzyme A biosynthesis</keyword>
<sequence>MSDMPAKTMKKIGLTGVMGAGKSSVIEILKQKQIPVLDCDAINASLLEKGEEGYTQIIAHFGSGLLDDDGNINKQKMSHEIFKNPLNKTQAEKILHPLIQKRIMQILNDLKKERIVVVEVPLLFEVHWESFFDEVWVVACEEQVLLERLVKYRHVDKEEAKIRLSHQLSQDEKIKRGDVILWNNGNKNDLYQKICAILEK</sequence>
<gene>
    <name evidence="3 5" type="primary">coaE</name>
    <name evidence="5" type="ORF">Aargi30884_02930</name>
</gene>
<dbReference type="PANTHER" id="PTHR10695">
    <property type="entry name" value="DEPHOSPHO-COA KINASE-RELATED"/>
    <property type="match status" value="1"/>
</dbReference>
<dbReference type="GO" id="GO:0015937">
    <property type="term" value="P:coenzyme A biosynthetic process"/>
    <property type="evidence" value="ECO:0007669"/>
    <property type="project" value="UniProtKB-UniRule"/>
</dbReference>
<dbReference type="GO" id="GO:0005524">
    <property type="term" value="F:ATP binding"/>
    <property type="evidence" value="ECO:0007669"/>
    <property type="project" value="UniProtKB-UniRule"/>
</dbReference>
<dbReference type="GO" id="GO:0004140">
    <property type="term" value="F:dephospho-CoA kinase activity"/>
    <property type="evidence" value="ECO:0007669"/>
    <property type="project" value="UniProtKB-UniRule"/>
</dbReference>
<keyword evidence="1 3" id="KW-0547">Nucleotide-binding</keyword>
<dbReference type="Gene3D" id="3.40.50.300">
    <property type="entry name" value="P-loop containing nucleotide triphosphate hydrolases"/>
    <property type="match status" value="1"/>
</dbReference>
<keyword evidence="6" id="KW-1185">Reference proteome</keyword>
<evidence type="ECO:0000256" key="3">
    <source>
        <dbReference type="HAMAP-Rule" id="MF_00376"/>
    </source>
</evidence>
<comment type="pathway">
    <text evidence="3">Cofactor biosynthesis; coenzyme A biosynthesis; CoA from (R)-pantothenate: step 5/5.</text>
</comment>
<comment type="subcellular location">
    <subcellularLocation>
        <location evidence="3">Cytoplasm</location>
    </subcellularLocation>
</comment>
<keyword evidence="3" id="KW-0808">Transferase</keyword>
<evidence type="ECO:0000256" key="4">
    <source>
        <dbReference type="NCBIfam" id="TIGR00152"/>
    </source>
</evidence>
<dbReference type="CDD" id="cd02022">
    <property type="entry name" value="DPCK"/>
    <property type="match status" value="1"/>
</dbReference>
<dbReference type="EMBL" id="AP019695">
    <property type="protein sequence ID" value="BBK21390.1"/>
    <property type="molecule type" value="Genomic_DNA"/>
</dbReference>
<feature type="binding site" evidence="3">
    <location>
        <begin position="19"/>
        <end position="24"/>
    </location>
    <ligand>
        <name>ATP</name>
        <dbReference type="ChEBI" id="CHEBI:30616"/>
    </ligand>
</feature>
<dbReference type="Proteomes" id="UP000464754">
    <property type="component" value="Chromosome"/>
</dbReference>
<evidence type="ECO:0000256" key="1">
    <source>
        <dbReference type="ARBA" id="ARBA00022741"/>
    </source>
</evidence>
<dbReference type="InterPro" id="IPR027417">
    <property type="entry name" value="P-loop_NTPase"/>
</dbReference>
<dbReference type="NCBIfam" id="TIGR00152">
    <property type="entry name" value="dephospho-CoA kinase"/>
    <property type="match status" value="1"/>
</dbReference>
<dbReference type="UniPathway" id="UPA00241">
    <property type="reaction ID" value="UER00356"/>
</dbReference>
<dbReference type="GO" id="GO:0005737">
    <property type="term" value="C:cytoplasm"/>
    <property type="evidence" value="ECO:0007669"/>
    <property type="project" value="UniProtKB-SubCell"/>
</dbReference>
<dbReference type="HAMAP" id="MF_00376">
    <property type="entry name" value="Dephospho_CoA_kinase"/>
    <property type="match status" value="1"/>
</dbReference>
<dbReference type="SUPFAM" id="SSF52540">
    <property type="entry name" value="P-loop containing nucleoside triphosphate hydrolases"/>
    <property type="match status" value="1"/>
</dbReference>
<comment type="catalytic activity">
    <reaction evidence="3">
        <text>3'-dephospho-CoA + ATP = ADP + CoA + H(+)</text>
        <dbReference type="Rhea" id="RHEA:18245"/>
        <dbReference type="ChEBI" id="CHEBI:15378"/>
        <dbReference type="ChEBI" id="CHEBI:30616"/>
        <dbReference type="ChEBI" id="CHEBI:57287"/>
        <dbReference type="ChEBI" id="CHEBI:57328"/>
        <dbReference type="ChEBI" id="CHEBI:456216"/>
        <dbReference type="EC" id="2.7.1.24"/>
    </reaction>
</comment>
<dbReference type="InterPro" id="IPR001977">
    <property type="entry name" value="Depp_CoAkinase"/>
</dbReference>
<dbReference type="PROSITE" id="PS51219">
    <property type="entry name" value="DPCK"/>
    <property type="match status" value="1"/>
</dbReference>